<dbReference type="SUPFAM" id="SSF56988">
    <property type="entry name" value="Anthrax protective antigen"/>
    <property type="match status" value="1"/>
</dbReference>
<dbReference type="PROSITE" id="PS00523">
    <property type="entry name" value="SULFATASE_1"/>
    <property type="match status" value="1"/>
</dbReference>
<dbReference type="Gene3D" id="2.60.120.380">
    <property type="match status" value="1"/>
</dbReference>
<dbReference type="InterPro" id="IPR017850">
    <property type="entry name" value="Alkaline_phosphatase_core_sf"/>
</dbReference>
<dbReference type="PANTHER" id="PTHR43751:SF3">
    <property type="entry name" value="SULFATASE N-TERMINAL DOMAIN-CONTAINING PROTEIN"/>
    <property type="match status" value="1"/>
</dbReference>
<organism evidence="4 5">
    <name type="scientific">Mucilaginibacter pineti</name>
    <dbReference type="NCBI Taxonomy" id="1391627"/>
    <lineage>
        <taxon>Bacteria</taxon>
        <taxon>Pseudomonadati</taxon>
        <taxon>Bacteroidota</taxon>
        <taxon>Sphingobacteriia</taxon>
        <taxon>Sphingobacteriales</taxon>
        <taxon>Sphingobacteriaceae</taxon>
        <taxon>Mucilaginibacter</taxon>
    </lineage>
</organism>
<dbReference type="EMBL" id="FNAI01000001">
    <property type="protein sequence ID" value="SDD46133.1"/>
    <property type="molecule type" value="Genomic_DNA"/>
</dbReference>
<evidence type="ECO:0000259" key="3">
    <source>
        <dbReference type="PROSITE" id="PS51820"/>
    </source>
</evidence>
<accession>A0A1G6UY13</accession>
<dbReference type="PANTHER" id="PTHR43751">
    <property type="entry name" value="SULFATASE"/>
    <property type="match status" value="1"/>
</dbReference>
<dbReference type="InterPro" id="IPR037524">
    <property type="entry name" value="PA14/GLEYA"/>
</dbReference>
<reference evidence="4 5" key="1">
    <citation type="submission" date="2016-10" db="EMBL/GenBank/DDBJ databases">
        <authorList>
            <person name="de Groot N.N."/>
        </authorList>
    </citation>
    <scope>NUCLEOTIDE SEQUENCE [LARGE SCALE GENOMIC DNA]</scope>
    <source>
        <strain evidence="4 5">47C3B</strain>
    </source>
</reference>
<dbReference type="OrthoDB" id="9764377at2"/>
<dbReference type="InterPro" id="IPR000917">
    <property type="entry name" value="Sulfatase_N"/>
</dbReference>
<proteinExistence type="inferred from homology"/>
<dbReference type="GO" id="GO:0016787">
    <property type="term" value="F:hydrolase activity"/>
    <property type="evidence" value="ECO:0007669"/>
    <property type="project" value="UniProtKB-KW"/>
</dbReference>
<dbReference type="InterPro" id="IPR024607">
    <property type="entry name" value="Sulfatase_CS"/>
</dbReference>
<evidence type="ECO:0000256" key="2">
    <source>
        <dbReference type="ARBA" id="ARBA00022801"/>
    </source>
</evidence>
<name>A0A1G6UY13_9SPHI</name>
<dbReference type="Proteomes" id="UP000199072">
    <property type="component" value="Unassembled WGS sequence"/>
</dbReference>
<dbReference type="AlphaFoldDB" id="A0A1G6UY13"/>
<dbReference type="Gene3D" id="3.40.720.10">
    <property type="entry name" value="Alkaline Phosphatase, subunit A"/>
    <property type="match status" value="1"/>
</dbReference>
<gene>
    <name evidence="4" type="ORF">SAMN05216464_101794</name>
</gene>
<keyword evidence="5" id="KW-1185">Reference proteome</keyword>
<protein>
    <submittedName>
        <fullName evidence="4">Arylsulfatase A</fullName>
    </submittedName>
</protein>
<dbReference type="Pfam" id="PF07691">
    <property type="entry name" value="PA14"/>
    <property type="match status" value="1"/>
</dbReference>
<comment type="similarity">
    <text evidence="1">Belongs to the sulfatase family.</text>
</comment>
<dbReference type="STRING" id="1391627.SAMN05216464_101794"/>
<dbReference type="PROSITE" id="PS51820">
    <property type="entry name" value="PA14"/>
    <property type="match status" value="1"/>
</dbReference>
<feature type="domain" description="PA14" evidence="3">
    <location>
        <begin position="554"/>
        <end position="691"/>
    </location>
</feature>
<sequence>MKIKYSTVATVTLLLLNFFNVLTVKAQSKPNIIFILTDDLGYGDIGVFFQKQRQESGDRSKPYELTPNLDKMAAMGARFTQQYANAPVCAPSRASLITGVNQGNASVRDNQFDKAIENNHTIATVLKQAGYQTVAIGKWGLQGVKEEGPNWPAHPLKRGFDHYFGYMRHSDGHEHYPVEGLYRGKKEVWDDYKEVSAGLNKCYTADLWTAAAKKWIVDQQTGKAAEKPFFMYLAYDTPHAVIEMPTQAYPAGGGLKGGLQWLGEPGHMINTASGTIDSYQYPEYANATYDDDNDPATPEIAWPETFKRYATATRRIDDAVGDVMQLLKDLKIADNTLVIFTSDNGPSIESYLPASYKPNQPTFFGSYGPFDGIKRDCWEGGLRMPTIAEWPGHISPGKVINTPSMLSDWMPTFADVAHLQPPARVDGVSLLPSLTGKGKQQNGLVYVEYFEGGKTPGFKEFEASRRERKRDQMQAIRLDDLVGVRYQVKSPEDDFEIYNAVIDPKEIDNLALKPGYESIQAQMKTKVLQVRHADAEAPRPYDNALIPANTITGELKAGISWKFYEGDFPWVISEQNLTASKKGTGNAITGKEAGKKDGVVCYDGYIKVPADGKYTFSLQTTGKAYFRLHEATLIDEDFGYMPNTKITQDIYLKAGYHKIKLNYLRKEGAQSEVKLEWKSTDGHWKAVGTDLFY</sequence>
<dbReference type="SMART" id="SM00758">
    <property type="entry name" value="PA14"/>
    <property type="match status" value="1"/>
</dbReference>
<evidence type="ECO:0000313" key="4">
    <source>
        <dbReference type="EMBL" id="SDD46133.1"/>
    </source>
</evidence>
<dbReference type="SUPFAM" id="SSF53649">
    <property type="entry name" value="Alkaline phosphatase-like"/>
    <property type="match status" value="1"/>
</dbReference>
<dbReference type="Pfam" id="PF00884">
    <property type="entry name" value="Sulfatase"/>
    <property type="match status" value="1"/>
</dbReference>
<dbReference type="InterPro" id="IPR052701">
    <property type="entry name" value="GAG_Ulvan_Degrading_Sulfatases"/>
</dbReference>
<dbReference type="RefSeq" id="WP_091144578.1">
    <property type="nucleotide sequence ID" value="NZ_FNAI01000001.1"/>
</dbReference>
<dbReference type="InterPro" id="IPR011658">
    <property type="entry name" value="PA14_dom"/>
</dbReference>
<evidence type="ECO:0000256" key="1">
    <source>
        <dbReference type="ARBA" id="ARBA00008779"/>
    </source>
</evidence>
<dbReference type="CDD" id="cd16145">
    <property type="entry name" value="ARS_like"/>
    <property type="match status" value="1"/>
</dbReference>
<keyword evidence="2" id="KW-0378">Hydrolase</keyword>
<evidence type="ECO:0000313" key="5">
    <source>
        <dbReference type="Proteomes" id="UP000199072"/>
    </source>
</evidence>